<dbReference type="EMBL" id="CABPSH010000002">
    <property type="protein sequence ID" value="VVD75932.1"/>
    <property type="molecule type" value="Genomic_DNA"/>
</dbReference>
<dbReference type="AlphaFoldDB" id="A0A5E4SM16"/>
<keyword evidence="3" id="KW-1185">Reference proteome</keyword>
<protein>
    <submittedName>
        <fullName evidence="2">Uncharacterized protein</fullName>
    </submittedName>
</protein>
<dbReference type="Proteomes" id="UP000400981">
    <property type="component" value="Unassembled WGS sequence"/>
</dbReference>
<evidence type="ECO:0000313" key="2">
    <source>
        <dbReference type="EMBL" id="VVD75932.1"/>
    </source>
</evidence>
<feature type="transmembrane region" description="Helical" evidence="1">
    <location>
        <begin position="12"/>
        <end position="32"/>
    </location>
</feature>
<evidence type="ECO:0000256" key="1">
    <source>
        <dbReference type="SAM" id="Phobius"/>
    </source>
</evidence>
<keyword evidence="1" id="KW-1133">Transmembrane helix</keyword>
<accession>A0A5E4SM16</accession>
<keyword evidence="1" id="KW-0472">Membrane</keyword>
<keyword evidence="1" id="KW-0812">Transmembrane</keyword>
<dbReference type="OrthoDB" id="9922103at2"/>
<proteinExistence type="predicted"/>
<organism evidence="2 3">
    <name type="scientific">Pandoraea eparura</name>
    <dbReference type="NCBI Taxonomy" id="2508291"/>
    <lineage>
        <taxon>Bacteria</taxon>
        <taxon>Pseudomonadati</taxon>
        <taxon>Pseudomonadota</taxon>
        <taxon>Betaproteobacteria</taxon>
        <taxon>Burkholderiales</taxon>
        <taxon>Burkholderiaceae</taxon>
        <taxon>Pandoraea</taxon>
    </lineage>
</organism>
<feature type="transmembrane region" description="Helical" evidence="1">
    <location>
        <begin position="98"/>
        <end position="117"/>
    </location>
</feature>
<name>A0A5E4SM16_9BURK</name>
<reference evidence="2 3" key="1">
    <citation type="submission" date="2019-08" db="EMBL/GenBank/DDBJ databases">
        <authorList>
            <person name="Peeters C."/>
        </authorList>
    </citation>
    <scope>NUCLEOTIDE SEQUENCE [LARGE SCALE GENOMIC DNA]</scope>
    <source>
        <strain evidence="2 3">LMG 31012</strain>
    </source>
</reference>
<dbReference type="RefSeq" id="WP_150588117.1">
    <property type="nucleotide sequence ID" value="NZ_CABPSH010000002.1"/>
</dbReference>
<evidence type="ECO:0000313" key="3">
    <source>
        <dbReference type="Proteomes" id="UP000400981"/>
    </source>
</evidence>
<gene>
    <name evidence="2" type="ORF">PEP31012_00838</name>
</gene>
<sequence>MFKYLPTILKYACPLLVAVLPCLIAIGILSPWSVAQTALGPSATRDALLIGWSYNYRASGAITHERREQTYAVLPTLKTITVIQEDGNVRIEEKSNGLLAALVGYACVLFGVWWFWFRKTPTKTTK</sequence>